<feature type="transmembrane region" description="Helical" evidence="6">
    <location>
        <begin position="182"/>
        <end position="199"/>
    </location>
</feature>
<feature type="transmembrane region" description="Helical" evidence="6">
    <location>
        <begin position="230"/>
        <end position="252"/>
    </location>
</feature>
<dbReference type="GO" id="GO:0016874">
    <property type="term" value="F:ligase activity"/>
    <property type="evidence" value="ECO:0007669"/>
    <property type="project" value="UniProtKB-KW"/>
</dbReference>
<keyword evidence="2 6" id="KW-0812">Transmembrane</keyword>
<proteinExistence type="predicted"/>
<sequence>MRIRKSSLVDPGRNTLYGAFAVAVSFFVFAYSFRIGQISILMYYAVWLPLMLVDYRFTLGRLARSPQLLAFALLACLSYFWSDAPDVTARAAFQYLTHVVCAIIAARVIDARTLCIGAIAGIAVILGYSMLQGGYVYDALDGSYSFVGAFGSKNQLGFYASLGVLFGCYFALFLTRGRIARLLALGVVALSAASLVLSQSATSMLATPAAIAMVIAIAGLEAFSPGNRRMFFTAGLLLAGTAVLAALNVGAIDMVLGAFGKDSTLTGRTYLWQQGIDAAANTPLLGVGYAAYWVQGFSEAERLWNEFYITSRTGFHFHNTYIEALVETGYVGAIMIVLPLLAILRLCITRLLAEGDWTEALLQTGLLALLVIRSFFEVDILQPYVIGSFLLYYCWARAKEPAVLQRSAPAADWRPHTPSTPSNSVVPGIQR</sequence>
<feature type="transmembrane region" description="Helical" evidence="6">
    <location>
        <begin position="156"/>
        <end position="175"/>
    </location>
</feature>
<comment type="subcellular location">
    <subcellularLocation>
        <location evidence="1">Membrane</location>
        <topology evidence="1">Multi-pass membrane protein</topology>
    </subcellularLocation>
</comment>
<dbReference type="Proteomes" id="UP000254701">
    <property type="component" value="Unassembled WGS sequence"/>
</dbReference>
<evidence type="ECO:0000313" key="9">
    <source>
        <dbReference type="Proteomes" id="UP000254701"/>
    </source>
</evidence>
<accession>A0A380WGB6</accession>
<evidence type="ECO:0000256" key="2">
    <source>
        <dbReference type="ARBA" id="ARBA00022692"/>
    </source>
</evidence>
<evidence type="ECO:0000256" key="1">
    <source>
        <dbReference type="ARBA" id="ARBA00004141"/>
    </source>
</evidence>
<keyword evidence="4 6" id="KW-0472">Membrane</keyword>
<protein>
    <submittedName>
        <fullName evidence="8">Lipid A core - O-antigen ligase and related enzymes</fullName>
    </submittedName>
</protein>
<dbReference type="GO" id="GO:0016020">
    <property type="term" value="C:membrane"/>
    <property type="evidence" value="ECO:0007669"/>
    <property type="project" value="UniProtKB-SubCell"/>
</dbReference>
<gene>
    <name evidence="8" type="ORF">NCTC10684_00980</name>
</gene>
<dbReference type="PANTHER" id="PTHR37422">
    <property type="entry name" value="TEICHURONIC ACID BIOSYNTHESIS PROTEIN TUAE"/>
    <property type="match status" value="1"/>
</dbReference>
<dbReference type="OrthoDB" id="4391260at2"/>
<dbReference type="InterPro" id="IPR007016">
    <property type="entry name" value="O-antigen_ligase-rel_domated"/>
</dbReference>
<feature type="domain" description="O-antigen ligase-related" evidence="7">
    <location>
        <begin position="187"/>
        <end position="336"/>
    </location>
</feature>
<feature type="transmembrane region" description="Helical" evidence="6">
    <location>
        <begin position="12"/>
        <end position="32"/>
    </location>
</feature>
<feature type="region of interest" description="Disordered" evidence="5">
    <location>
        <begin position="411"/>
        <end position="431"/>
    </location>
</feature>
<feature type="transmembrane region" description="Helical" evidence="6">
    <location>
        <begin position="205"/>
        <end position="223"/>
    </location>
</feature>
<feature type="transmembrane region" description="Helical" evidence="6">
    <location>
        <begin position="38"/>
        <end position="55"/>
    </location>
</feature>
<dbReference type="RefSeq" id="WP_115730233.1">
    <property type="nucleotide sequence ID" value="NZ_BAAAVY010000005.1"/>
</dbReference>
<dbReference type="Pfam" id="PF04932">
    <property type="entry name" value="Wzy_C"/>
    <property type="match status" value="1"/>
</dbReference>
<name>A0A380WGB6_AMIAI</name>
<evidence type="ECO:0000256" key="3">
    <source>
        <dbReference type="ARBA" id="ARBA00022989"/>
    </source>
</evidence>
<feature type="transmembrane region" description="Helical" evidence="6">
    <location>
        <begin position="87"/>
        <end position="106"/>
    </location>
</feature>
<evidence type="ECO:0000256" key="6">
    <source>
        <dbReference type="SAM" id="Phobius"/>
    </source>
</evidence>
<dbReference type="InterPro" id="IPR051533">
    <property type="entry name" value="WaaL-like"/>
</dbReference>
<keyword evidence="3 6" id="KW-1133">Transmembrane helix</keyword>
<feature type="transmembrane region" description="Helical" evidence="6">
    <location>
        <begin position="113"/>
        <end position="136"/>
    </location>
</feature>
<evidence type="ECO:0000256" key="4">
    <source>
        <dbReference type="ARBA" id="ARBA00023136"/>
    </source>
</evidence>
<keyword evidence="8" id="KW-0436">Ligase</keyword>
<dbReference type="PANTHER" id="PTHR37422:SF17">
    <property type="entry name" value="O-ANTIGEN LIGASE"/>
    <property type="match status" value="1"/>
</dbReference>
<reference evidence="8 9" key="1">
    <citation type="submission" date="2018-06" db="EMBL/GenBank/DDBJ databases">
        <authorList>
            <consortium name="Pathogen Informatics"/>
            <person name="Doyle S."/>
        </authorList>
    </citation>
    <scope>NUCLEOTIDE SEQUENCE [LARGE SCALE GENOMIC DNA]</scope>
    <source>
        <strain evidence="8 9">NCTC10684</strain>
    </source>
</reference>
<dbReference type="EMBL" id="UFSM01000001">
    <property type="protein sequence ID" value="SUU87778.1"/>
    <property type="molecule type" value="Genomic_DNA"/>
</dbReference>
<evidence type="ECO:0000256" key="5">
    <source>
        <dbReference type="SAM" id="MobiDB-lite"/>
    </source>
</evidence>
<evidence type="ECO:0000313" key="8">
    <source>
        <dbReference type="EMBL" id="SUU87778.1"/>
    </source>
</evidence>
<evidence type="ECO:0000259" key="7">
    <source>
        <dbReference type="Pfam" id="PF04932"/>
    </source>
</evidence>
<organism evidence="8 9">
    <name type="scientific">Aminobacter aminovorans</name>
    <name type="common">Chelatobacter heintzii</name>
    <dbReference type="NCBI Taxonomy" id="83263"/>
    <lineage>
        <taxon>Bacteria</taxon>
        <taxon>Pseudomonadati</taxon>
        <taxon>Pseudomonadota</taxon>
        <taxon>Alphaproteobacteria</taxon>
        <taxon>Hyphomicrobiales</taxon>
        <taxon>Phyllobacteriaceae</taxon>
        <taxon>Aminobacter</taxon>
    </lineage>
</organism>
<dbReference type="AlphaFoldDB" id="A0A380WGB6"/>
<feature type="transmembrane region" description="Helical" evidence="6">
    <location>
        <begin position="329"/>
        <end position="348"/>
    </location>
</feature>